<protein>
    <submittedName>
        <fullName evidence="2">Uncharacterized protein</fullName>
    </submittedName>
</protein>
<feature type="region of interest" description="Disordered" evidence="1">
    <location>
        <begin position="692"/>
        <end position="716"/>
    </location>
</feature>
<dbReference type="EMBL" id="JADGJD010001459">
    <property type="protein sequence ID" value="KAJ3041823.1"/>
    <property type="molecule type" value="Genomic_DNA"/>
</dbReference>
<feature type="compositionally biased region" description="Low complexity" evidence="1">
    <location>
        <begin position="794"/>
        <end position="804"/>
    </location>
</feature>
<feature type="compositionally biased region" description="Low complexity" evidence="1">
    <location>
        <begin position="566"/>
        <end position="585"/>
    </location>
</feature>
<feature type="compositionally biased region" description="Basic and acidic residues" evidence="1">
    <location>
        <begin position="377"/>
        <end position="387"/>
    </location>
</feature>
<feature type="compositionally biased region" description="Basic and acidic residues" evidence="1">
    <location>
        <begin position="504"/>
        <end position="515"/>
    </location>
</feature>
<feature type="region of interest" description="Disordered" evidence="1">
    <location>
        <begin position="161"/>
        <end position="180"/>
    </location>
</feature>
<evidence type="ECO:0000313" key="3">
    <source>
        <dbReference type="Proteomes" id="UP001212841"/>
    </source>
</evidence>
<name>A0AAD5S576_9FUNG</name>
<feature type="region of interest" description="Disordered" evidence="1">
    <location>
        <begin position="410"/>
        <end position="680"/>
    </location>
</feature>
<feature type="compositionally biased region" description="Pro residues" evidence="1">
    <location>
        <begin position="750"/>
        <end position="770"/>
    </location>
</feature>
<feature type="region of interest" description="Disordered" evidence="1">
    <location>
        <begin position="190"/>
        <end position="338"/>
    </location>
</feature>
<dbReference type="Proteomes" id="UP001212841">
    <property type="component" value="Unassembled WGS sequence"/>
</dbReference>
<feature type="compositionally biased region" description="Polar residues" evidence="1">
    <location>
        <begin position="626"/>
        <end position="641"/>
    </location>
</feature>
<proteinExistence type="predicted"/>
<keyword evidence="3" id="KW-1185">Reference proteome</keyword>
<feature type="compositionally biased region" description="Acidic residues" evidence="1">
    <location>
        <begin position="597"/>
        <end position="609"/>
    </location>
</feature>
<evidence type="ECO:0000256" key="1">
    <source>
        <dbReference type="SAM" id="MobiDB-lite"/>
    </source>
</evidence>
<organism evidence="2 3">
    <name type="scientific">Rhizophlyctis rosea</name>
    <dbReference type="NCBI Taxonomy" id="64517"/>
    <lineage>
        <taxon>Eukaryota</taxon>
        <taxon>Fungi</taxon>
        <taxon>Fungi incertae sedis</taxon>
        <taxon>Chytridiomycota</taxon>
        <taxon>Chytridiomycota incertae sedis</taxon>
        <taxon>Chytridiomycetes</taxon>
        <taxon>Rhizophlyctidales</taxon>
        <taxon>Rhizophlyctidaceae</taxon>
        <taxon>Rhizophlyctis</taxon>
    </lineage>
</organism>
<accession>A0AAD5S576</accession>
<evidence type="ECO:0000313" key="2">
    <source>
        <dbReference type="EMBL" id="KAJ3041823.1"/>
    </source>
</evidence>
<feature type="compositionally biased region" description="Basic and acidic residues" evidence="1">
    <location>
        <begin position="613"/>
        <end position="625"/>
    </location>
</feature>
<feature type="compositionally biased region" description="Polar residues" evidence="1">
    <location>
        <begin position="739"/>
        <end position="748"/>
    </location>
</feature>
<sequence length="893" mass="97015">MAINSDPAPLLASLRSYCVLMDESGKTTITSHMDVHFVIQYQFNSILKCLSVRWRENQKMTCASVYTHLAYENSLLPVTMSWDVKSKIPEKEVKGTLWDPVVKAPDTPDDLQLNQIEYEIEIFTYKKQSELKKKGQAGRMQMGRRIQGHDVNTWYNGPHAQRQAGQLRNAVPKASDGQPDVIVMADFTKPTRGYESPLPPTPLPEAPSPPPSAKNPVDIRNWAESVSASEDTEVDRPPSTSTDDELPTWGRDDDRKKAADGGANGVAFNSAWGREKPKIARPAPITDVQTWPELPADMRTLAPKKLLPTPAAKPAPTANGRKAAPKKAKWPKPPPGMTFAKVAKAGVVDEPKKAEKPAQQYKDVPTAVVGDAAPFRPWEKHAPENTHETFPPLGGVVPSWDKSATVAPAWQRTTAPHKGAADLSKRQFPELRAEPPTAVSTSKTAAIYEDPTSTARPAEPALQLKDNVCNGDMPSADQKTHELGGKVAGSAELSKVAGGVGSSVKEDRETDWDKAGDDEEEETGCAPPPTLSAGDALLEFVKASKRQSPVAKIVQPAVTARRNESPAAPTTSQQQQKPQPTDAQPSAQQITNKTEERDEGFESDDEEPIDLGQRPEKKPAAKAHQEASNNAKLQPDTNTYDQDPEKKDSARAPSPPSPEKSATPQWPGPPPAQLPPWQAYYPYGSYYASPPFDPYGAPPGFSDRPDATTTVPPPYMPPMVPPPGAWPGYDAYGRPIAMQQPSPLQQTALIPPPPTAWPSLYAPPPPPPSVTPAVPALTTKPEPPQHQEQRQRKASPAPKAAELAAVHEKSQRAPEAAAGPAAAAPAADEPGDRGKPIFSMRVWTDVGALMMRIYEDERPFFAVQEFCEGHGLMAQFDVVWQVVQKELVKRGVL</sequence>
<feature type="compositionally biased region" description="Low complexity" evidence="1">
    <location>
        <begin position="300"/>
        <end position="318"/>
    </location>
</feature>
<feature type="region of interest" description="Disordered" evidence="1">
    <location>
        <begin position="348"/>
        <end position="367"/>
    </location>
</feature>
<dbReference type="PRINTS" id="PR01217">
    <property type="entry name" value="PRICHEXTENSN"/>
</dbReference>
<feature type="compositionally biased region" description="Basic and acidic residues" evidence="1">
    <location>
        <begin position="419"/>
        <end position="433"/>
    </location>
</feature>
<feature type="compositionally biased region" description="Low complexity" evidence="1">
    <location>
        <begin position="813"/>
        <end position="828"/>
    </location>
</feature>
<comment type="caution">
    <text evidence="2">The sequence shown here is derived from an EMBL/GenBank/DDBJ whole genome shotgun (WGS) entry which is preliminary data.</text>
</comment>
<feature type="compositionally biased region" description="Pro residues" evidence="1">
    <location>
        <begin position="197"/>
        <end position="213"/>
    </location>
</feature>
<reference evidence="2" key="1">
    <citation type="submission" date="2020-05" db="EMBL/GenBank/DDBJ databases">
        <title>Phylogenomic resolution of chytrid fungi.</title>
        <authorList>
            <person name="Stajich J.E."/>
            <person name="Amses K."/>
            <person name="Simmons R."/>
            <person name="Seto K."/>
            <person name="Myers J."/>
            <person name="Bonds A."/>
            <person name="Quandt C.A."/>
            <person name="Barry K."/>
            <person name="Liu P."/>
            <person name="Grigoriev I."/>
            <person name="Longcore J.E."/>
            <person name="James T.Y."/>
        </authorList>
    </citation>
    <scope>NUCLEOTIDE SEQUENCE</scope>
    <source>
        <strain evidence="2">JEL0318</strain>
    </source>
</reference>
<feature type="compositionally biased region" description="Basic and acidic residues" evidence="1">
    <location>
        <begin position="250"/>
        <end position="259"/>
    </location>
</feature>
<feature type="region of interest" description="Disordered" evidence="1">
    <location>
        <begin position="731"/>
        <end position="835"/>
    </location>
</feature>
<feature type="region of interest" description="Disordered" evidence="1">
    <location>
        <begin position="377"/>
        <end position="396"/>
    </location>
</feature>
<gene>
    <name evidence="2" type="ORF">HK097_002165</name>
</gene>
<dbReference type="AlphaFoldDB" id="A0AAD5S576"/>